<feature type="domain" description="ABC transmembrane type-1" evidence="8">
    <location>
        <begin position="91"/>
        <end position="292"/>
    </location>
</feature>
<dbReference type="InterPro" id="IPR000515">
    <property type="entry name" value="MetI-like"/>
</dbReference>
<dbReference type="OrthoDB" id="157184at2"/>
<comment type="similarity">
    <text evidence="7">Belongs to the binding-protein-dependent transport system permease family.</text>
</comment>
<protein>
    <submittedName>
        <fullName evidence="9">ABC-type transporter, integral membrane subunit</fullName>
    </submittedName>
</protein>
<name>A0A0L6JQF8_9FIRM</name>
<dbReference type="PANTHER" id="PTHR43744">
    <property type="entry name" value="ABC TRANSPORTER PERMEASE PROTEIN MG189-RELATED-RELATED"/>
    <property type="match status" value="1"/>
</dbReference>
<feature type="transmembrane region" description="Helical" evidence="7">
    <location>
        <begin position="27"/>
        <end position="48"/>
    </location>
</feature>
<proteinExistence type="inferred from homology"/>
<dbReference type="eggNOG" id="COG0395">
    <property type="taxonomic scope" value="Bacteria"/>
</dbReference>
<feature type="transmembrane region" description="Helical" evidence="7">
    <location>
        <begin position="199"/>
        <end position="221"/>
    </location>
</feature>
<feature type="transmembrane region" description="Helical" evidence="7">
    <location>
        <begin position="274"/>
        <end position="293"/>
    </location>
</feature>
<dbReference type="PATRIC" id="fig|398512.5.peg.3453"/>
<evidence type="ECO:0000256" key="4">
    <source>
        <dbReference type="ARBA" id="ARBA00022692"/>
    </source>
</evidence>
<comment type="subcellular location">
    <subcellularLocation>
        <location evidence="1 7">Cell membrane</location>
        <topology evidence="1 7">Multi-pass membrane protein</topology>
    </subcellularLocation>
</comment>
<dbReference type="PROSITE" id="PS50928">
    <property type="entry name" value="ABC_TM1"/>
    <property type="match status" value="1"/>
</dbReference>
<dbReference type="Pfam" id="PF00528">
    <property type="entry name" value="BPD_transp_1"/>
    <property type="match status" value="1"/>
</dbReference>
<evidence type="ECO:0000313" key="10">
    <source>
        <dbReference type="Proteomes" id="UP000036923"/>
    </source>
</evidence>
<evidence type="ECO:0000256" key="3">
    <source>
        <dbReference type="ARBA" id="ARBA00022475"/>
    </source>
</evidence>
<evidence type="ECO:0000256" key="7">
    <source>
        <dbReference type="RuleBase" id="RU363032"/>
    </source>
</evidence>
<feature type="transmembrane region" description="Helical" evidence="7">
    <location>
        <begin position="87"/>
        <end position="114"/>
    </location>
</feature>
<dbReference type="SUPFAM" id="SSF161098">
    <property type="entry name" value="MetI-like"/>
    <property type="match status" value="1"/>
</dbReference>
<evidence type="ECO:0000256" key="5">
    <source>
        <dbReference type="ARBA" id="ARBA00022989"/>
    </source>
</evidence>
<reference evidence="10" key="1">
    <citation type="submission" date="2015-07" db="EMBL/GenBank/DDBJ databases">
        <title>Near-Complete Genome Sequence of the Cellulolytic Bacterium Bacteroides (Pseudobacteroides) cellulosolvens ATCC 35603.</title>
        <authorList>
            <person name="Dassa B."/>
            <person name="Utturkar S.M."/>
            <person name="Klingeman D.M."/>
            <person name="Hurt R.A."/>
            <person name="Keller M."/>
            <person name="Xu J."/>
            <person name="Reddy Y.H.K."/>
            <person name="Borovok I."/>
            <person name="Grinberg I.R."/>
            <person name="Lamed R."/>
            <person name="Zhivin O."/>
            <person name="Bayer E.A."/>
            <person name="Brown S.D."/>
        </authorList>
    </citation>
    <scope>NUCLEOTIDE SEQUENCE [LARGE SCALE GENOMIC DNA]</scope>
    <source>
        <strain evidence="10">DSM 2933</strain>
    </source>
</reference>
<organism evidence="9 10">
    <name type="scientific">Pseudobacteroides cellulosolvens ATCC 35603 = DSM 2933</name>
    <dbReference type="NCBI Taxonomy" id="398512"/>
    <lineage>
        <taxon>Bacteria</taxon>
        <taxon>Bacillati</taxon>
        <taxon>Bacillota</taxon>
        <taxon>Clostridia</taxon>
        <taxon>Eubacteriales</taxon>
        <taxon>Oscillospiraceae</taxon>
        <taxon>Pseudobacteroides</taxon>
    </lineage>
</organism>
<keyword evidence="4 7" id="KW-0812">Transmembrane</keyword>
<gene>
    <name evidence="9" type="ORF">Bccel_3295</name>
</gene>
<evidence type="ECO:0000259" key="8">
    <source>
        <dbReference type="PROSITE" id="PS50928"/>
    </source>
</evidence>
<dbReference type="CDD" id="cd06261">
    <property type="entry name" value="TM_PBP2"/>
    <property type="match status" value="1"/>
</dbReference>
<evidence type="ECO:0000256" key="6">
    <source>
        <dbReference type="ARBA" id="ARBA00023136"/>
    </source>
</evidence>
<dbReference type="STRING" id="398512.Bccel_3295"/>
<dbReference type="Proteomes" id="UP000036923">
    <property type="component" value="Unassembled WGS sequence"/>
</dbReference>
<dbReference type="Gene3D" id="1.10.3720.10">
    <property type="entry name" value="MetI-like"/>
    <property type="match status" value="1"/>
</dbReference>
<feature type="transmembrane region" description="Helical" evidence="7">
    <location>
        <begin position="160"/>
        <end position="178"/>
    </location>
</feature>
<dbReference type="PANTHER" id="PTHR43744:SF9">
    <property type="entry name" value="POLYGALACTURONAN_RHAMNOGALACTURONAN TRANSPORT SYSTEM PERMEASE PROTEIN YTCP"/>
    <property type="match status" value="1"/>
</dbReference>
<comment type="caution">
    <text evidence="9">The sequence shown here is derived from an EMBL/GenBank/DDBJ whole genome shotgun (WGS) entry which is preliminary data.</text>
</comment>
<keyword evidence="6 7" id="KW-0472">Membrane</keyword>
<keyword evidence="10" id="KW-1185">Reference proteome</keyword>
<keyword evidence="3" id="KW-1003">Cell membrane</keyword>
<dbReference type="AlphaFoldDB" id="A0A0L6JQF8"/>
<dbReference type="RefSeq" id="WP_081926820.1">
    <property type="nucleotide sequence ID" value="NZ_JQKC01000008.1"/>
</dbReference>
<feature type="transmembrane region" description="Helical" evidence="7">
    <location>
        <begin position="126"/>
        <end position="148"/>
    </location>
</feature>
<dbReference type="GO" id="GO:0055085">
    <property type="term" value="P:transmembrane transport"/>
    <property type="evidence" value="ECO:0007669"/>
    <property type="project" value="InterPro"/>
</dbReference>
<evidence type="ECO:0000313" key="9">
    <source>
        <dbReference type="EMBL" id="KNY28024.1"/>
    </source>
</evidence>
<accession>A0A0L6JQF8</accession>
<evidence type="ECO:0000256" key="1">
    <source>
        <dbReference type="ARBA" id="ARBA00004651"/>
    </source>
</evidence>
<evidence type="ECO:0000256" key="2">
    <source>
        <dbReference type="ARBA" id="ARBA00022448"/>
    </source>
</evidence>
<dbReference type="EMBL" id="LGTC01000001">
    <property type="protein sequence ID" value="KNY28024.1"/>
    <property type="molecule type" value="Genomic_DNA"/>
</dbReference>
<sequence>MEAKLSNGIFRKEKLSNTRKQKTSDKVFDTVIIVITTISALLCLLPVLNVVAVSLSSNSAIISSKVFLWPVEFTIDSYRAIFSDKSMMWSMVFTILITVIYTVVSMALTIAAAYPLSKKSLKGRSGFLLVIVITMYFSGGIIPDYILVKSLGLLDSMWSLILPGAISAFNLILLKSFFNSLPEGLEEAARIDGCTDFGVLIRVVLPLSLPIIATLSLFYAVGKWNSFMDALFYITDPNKYPLQLKLYQIVANSQSLEAAFAEGNMSPGLLPDSLKAASVMFATIPIVCVYPFIQKHFIKGVMLGAIKE</sequence>
<keyword evidence="2 7" id="KW-0813">Transport</keyword>
<dbReference type="GO" id="GO:0005886">
    <property type="term" value="C:plasma membrane"/>
    <property type="evidence" value="ECO:0007669"/>
    <property type="project" value="UniProtKB-SubCell"/>
</dbReference>
<dbReference type="InterPro" id="IPR035906">
    <property type="entry name" value="MetI-like_sf"/>
</dbReference>
<keyword evidence="5 7" id="KW-1133">Transmembrane helix</keyword>